<evidence type="ECO:0000256" key="3">
    <source>
        <dbReference type="ARBA" id="ARBA00022833"/>
    </source>
</evidence>
<keyword evidence="2" id="KW-0479">Metal-binding</keyword>
<gene>
    <name evidence="5" type="ordered locus">TP01_0916</name>
</gene>
<organism evidence="5 6">
    <name type="scientific">Theileria parva</name>
    <name type="common">East coast fever infection agent</name>
    <dbReference type="NCBI Taxonomy" id="5875"/>
    <lineage>
        <taxon>Eukaryota</taxon>
        <taxon>Sar</taxon>
        <taxon>Alveolata</taxon>
        <taxon>Apicomplexa</taxon>
        <taxon>Aconoidasida</taxon>
        <taxon>Piroplasmida</taxon>
        <taxon>Theileriidae</taxon>
        <taxon>Theileria</taxon>
    </lineage>
</organism>
<evidence type="ECO:0000256" key="1">
    <source>
        <dbReference type="ARBA" id="ARBA00022694"/>
    </source>
</evidence>
<dbReference type="STRING" id="5875.Q4N7A4"/>
<dbReference type="EMBL" id="AAGK01000001">
    <property type="protein sequence ID" value="EAN34154.1"/>
    <property type="molecule type" value="Genomic_DNA"/>
</dbReference>
<dbReference type="Proteomes" id="UP000001949">
    <property type="component" value="Unassembled WGS sequence"/>
</dbReference>
<evidence type="ECO:0000313" key="5">
    <source>
        <dbReference type="EMBL" id="EAN34154.1"/>
    </source>
</evidence>
<evidence type="ECO:0000256" key="4">
    <source>
        <dbReference type="ARBA" id="ARBA00038402"/>
    </source>
</evidence>
<dbReference type="GO" id="GO:0046872">
    <property type="term" value="F:metal ion binding"/>
    <property type="evidence" value="ECO:0007669"/>
    <property type="project" value="UniProtKB-KW"/>
</dbReference>
<protein>
    <submittedName>
        <fullName evidence="5">Uncharacterized protein</fullName>
    </submittedName>
</protein>
<dbReference type="OMA" id="KFCKGCY"/>
<dbReference type="AlphaFoldDB" id="Q4N7A4"/>
<dbReference type="Pfam" id="PF04032">
    <property type="entry name" value="Rpr2"/>
    <property type="match status" value="1"/>
</dbReference>
<sequence>MSSELDFNNLDSIFTFKSKKYNKPAEKNKFGQRICFLLKSAQLFSTTNPNLSRFYIKELVEICEKHLIRLNPKVKRKFCKGCYTYFVQGLNLHTKNPADSVINVDTNTSKSVKKCSLKLIFYPLAMHFYIHLMHITQFNIFI</sequence>
<comment type="similarity">
    <text evidence="4">Belongs to the eukaryotic/archaeal RNase P protein component 4 family.</text>
</comment>
<keyword evidence="6" id="KW-1185">Reference proteome</keyword>
<dbReference type="GO" id="GO:1990904">
    <property type="term" value="C:ribonucleoprotein complex"/>
    <property type="evidence" value="ECO:0007669"/>
    <property type="project" value="UniProtKB-ARBA"/>
</dbReference>
<dbReference type="eggNOG" id="ENOG502SC64">
    <property type="taxonomic scope" value="Eukaryota"/>
</dbReference>
<reference evidence="5 6" key="1">
    <citation type="journal article" date="2005" name="Science">
        <title>Genome sequence of Theileria parva, a bovine pathogen that transforms lymphocytes.</title>
        <authorList>
            <person name="Gardner M.J."/>
            <person name="Bishop R."/>
            <person name="Shah T."/>
            <person name="de Villiers E.P."/>
            <person name="Carlton J.M."/>
            <person name="Hall N."/>
            <person name="Ren Q."/>
            <person name="Paulsen I.T."/>
            <person name="Pain A."/>
            <person name="Berriman M."/>
            <person name="Wilson R.J.M."/>
            <person name="Sato S."/>
            <person name="Ralph S.A."/>
            <person name="Mann D.J."/>
            <person name="Xiong Z."/>
            <person name="Shallom S.J."/>
            <person name="Weidman J."/>
            <person name="Jiang L."/>
            <person name="Lynn J."/>
            <person name="Weaver B."/>
            <person name="Shoaibi A."/>
            <person name="Domingo A.R."/>
            <person name="Wasawo D."/>
            <person name="Crabtree J."/>
            <person name="Wortman J.R."/>
            <person name="Haas B."/>
            <person name="Angiuoli S.V."/>
            <person name="Creasy T.H."/>
            <person name="Lu C."/>
            <person name="Suh B."/>
            <person name="Silva J.C."/>
            <person name="Utterback T.R."/>
            <person name="Feldblyum T.V."/>
            <person name="Pertea M."/>
            <person name="Allen J."/>
            <person name="Nierman W.C."/>
            <person name="Taracha E.L.N."/>
            <person name="Salzberg S.L."/>
            <person name="White O.R."/>
            <person name="Fitzhugh H.A."/>
            <person name="Morzaria S."/>
            <person name="Venter J.C."/>
            <person name="Fraser C.M."/>
            <person name="Nene V."/>
        </authorList>
    </citation>
    <scope>NUCLEOTIDE SEQUENCE [LARGE SCALE GENOMIC DNA]</scope>
    <source>
        <strain evidence="5 6">Muguga</strain>
    </source>
</reference>
<dbReference type="KEGG" id="tpv:TP01_0916"/>
<dbReference type="InterPro" id="IPR007175">
    <property type="entry name" value="Rpr2/Snm1/Rpp21"/>
</dbReference>
<keyword evidence="3" id="KW-0862">Zinc</keyword>
<comment type="caution">
    <text evidence="5">The sequence shown here is derived from an EMBL/GenBank/DDBJ whole genome shotgun (WGS) entry which is preliminary data.</text>
</comment>
<dbReference type="GO" id="GO:1902555">
    <property type="term" value="C:endoribonuclease complex"/>
    <property type="evidence" value="ECO:0007669"/>
    <property type="project" value="UniProtKB-ARBA"/>
</dbReference>
<name>Q4N7A4_THEPA</name>
<dbReference type="PANTHER" id="PTHR14742">
    <property type="entry name" value="RIBONUCLEASE P SUBUNIT P21"/>
    <property type="match status" value="1"/>
</dbReference>
<proteinExistence type="inferred from homology"/>
<accession>Q4N7A4</accession>
<dbReference type="InParanoid" id="Q4N7A4"/>
<dbReference type="GO" id="GO:0008033">
    <property type="term" value="P:tRNA processing"/>
    <property type="evidence" value="ECO:0007669"/>
    <property type="project" value="UniProtKB-KW"/>
</dbReference>
<evidence type="ECO:0000313" key="6">
    <source>
        <dbReference type="Proteomes" id="UP000001949"/>
    </source>
</evidence>
<dbReference type="VEuPathDB" id="PiroplasmaDB:TpMuguga_01g00916"/>
<dbReference type="PANTHER" id="PTHR14742:SF0">
    <property type="entry name" value="RIBONUCLEASE P PROTEIN SUBUNIT P21"/>
    <property type="match status" value="1"/>
</dbReference>
<keyword evidence="1" id="KW-0819">tRNA processing</keyword>
<evidence type="ECO:0000256" key="2">
    <source>
        <dbReference type="ARBA" id="ARBA00022723"/>
    </source>
</evidence>